<organism evidence="2 3">
    <name type="scientific">Penicilliopsis zonata CBS 506.65</name>
    <dbReference type="NCBI Taxonomy" id="1073090"/>
    <lineage>
        <taxon>Eukaryota</taxon>
        <taxon>Fungi</taxon>
        <taxon>Dikarya</taxon>
        <taxon>Ascomycota</taxon>
        <taxon>Pezizomycotina</taxon>
        <taxon>Eurotiomycetes</taxon>
        <taxon>Eurotiomycetidae</taxon>
        <taxon>Eurotiales</taxon>
        <taxon>Aspergillaceae</taxon>
        <taxon>Penicilliopsis</taxon>
    </lineage>
</organism>
<gene>
    <name evidence="2" type="ORF">ASPZODRAFT_273914</name>
</gene>
<evidence type="ECO:0000256" key="1">
    <source>
        <dbReference type="SAM" id="Phobius"/>
    </source>
</evidence>
<keyword evidence="3" id="KW-1185">Reference proteome</keyword>
<keyword evidence="1" id="KW-0812">Transmembrane</keyword>
<dbReference type="Proteomes" id="UP000184188">
    <property type="component" value="Unassembled WGS sequence"/>
</dbReference>
<sequence length="142" mass="16188">MPRGSSSSESPHATKLILAPSRHATTVRLQNSALTTTWYMMNEWAMGYVLWAWAWAWGHFVFYGVRTIARPVRVKFLVLESVDGDQTARRYAWPVPEHNRAGRTPTTPGPSSLSLTLFFFSPQQNNTNYCGENRKRSDHGKM</sequence>
<dbReference type="EMBL" id="KV878336">
    <property type="protein sequence ID" value="OJJ50832.1"/>
    <property type="molecule type" value="Genomic_DNA"/>
</dbReference>
<reference evidence="3" key="1">
    <citation type="journal article" date="2017" name="Genome Biol.">
        <title>Comparative genomics reveals high biological diversity and specific adaptations in the industrially and medically important fungal genus Aspergillus.</title>
        <authorList>
            <person name="de Vries R.P."/>
            <person name="Riley R."/>
            <person name="Wiebenga A."/>
            <person name="Aguilar-Osorio G."/>
            <person name="Amillis S."/>
            <person name="Uchima C.A."/>
            <person name="Anderluh G."/>
            <person name="Asadollahi M."/>
            <person name="Askin M."/>
            <person name="Barry K."/>
            <person name="Battaglia E."/>
            <person name="Bayram O."/>
            <person name="Benocci T."/>
            <person name="Braus-Stromeyer S.A."/>
            <person name="Caldana C."/>
            <person name="Canovas D."/>
            <person name="Cerqueira G.C."/>
            <person name="Chen F."/>
            <person name="Chen W."/>
            <person name="Choi C."/>
            <person name="Clum A."/>
            <person name="Dos Santos R.A."/>
            <person name="Damasio A.R."/>
            <person name="Diallinas G."/>
            <person name="Emri T."/>
            <person name="Fekete E."/>
            <person name="Flipphi M."/>
            <person name="Freyberg S."/>
            <person name="Gallo A."/>
            <person name="Gournas C."/>
            <person name="Habgood R."/>
            <person name="Hainaut M."/>
            <person name="Harispe M.L."/>
            <person name="Henrissat B."/>
            <person name="Hilden K.S."/>
            <person name="Hope R."/>
            <person name="Hossain A."/>
            <person name="Karabika E."/>
            <person name="Karaffa L."/>
            <person name="Karanyi Z."/>
            <person name="Krasevec N."/>
            <person name="Kuo A."/>
            <person name="Kusch H."/>
            <person name="LaButti K."/>
            <person name="Lagendijk E.L."/>
            <person name="Lapidus A."/>
            <person name="Levasseur A."/>
            <person name="Lindquist E."/>
            <person name="Lipzen A."/>
            <person name="Logrieco A.F."/>
            <person name="MacCabe A."/>
            <person name="Maekelae M.R."/>
            <person name="Malavazi I."/>
            <person name="Melin P."/>
            <person name="Meyer V."/>
            <person name="Mielnichuk N."/>
            <person name="Miskei M."/>
            <person name="Molnar A.P."/>
            <person name="Mule G."/>
            <person name="Ngan C.Y."/>
            <person name="Orejas M."/>
            <person name="Orosz E."/>
            <person name="Ouedraogo J.P."/>
            <person name="Overkamp K.M."/>
            <person name="Park H.-S."/>
            <person name="Perrone G."/>
            <person name="Piumi F."/>
            <person name="Punt P.J."/>
            <person name="Ram A.F."/>
            <person name="Ramon A."/>
            <person name="Rauscher S."/>
            <person name="Record E."/>
            <person name="Riano-Pachon D.M."/>
            <person name="Robert V."/>
            <person name="Roehrig J."/>
            <person name="Ruller R."/>
            <person name="Salamov A."/>
            <person name="Salih N.S."/>
            <person name="Samson R.A."/>
            <person name="Sandor E."/>
            <person name="Sanguinetti M."/>
            <person name="Schuetze T."/>
            <person name="Sepcic K."/>
            <person name="Shelest E."/>
            <person name="Sherlock G."/>
            <person name="Sophianopoulou V."/>
            <person name="Squina F.M."/>
            <person name="Sun H."/>
            <person name="Susca A."/>
            <person name="Todd R.B."/>
            <person name="Tsang A."/>
            <person name="Unkles S.E."/>
            <person name="van de Wiele N."/>
            <person name="van Rossen-Uffink D."/>
            <person name="Oliveira J.V."/>
            <person name="Vesth T.C."/>
            <person name="Visser J."/>
            <person name="Yu J.-H."/>
            <person name="Zhou M."/>
            <person name="Andersen M.R."/>
            <person name="Archer D.B."/>
            <person name="Baker S.E."/>
            <person name="Benoit I."/>
            <person name="Brakhage A.A."/>
            <person name="Braus G.H."/>
            <person name="Fischer R."/>
            <person name="Frisvad J.C."/>
            <person name="Goldman G.H."/>
            <person name="Houbraken J."/>
            <person name="Oakley B."/>
            <person name="Pocsi I."/>
            <person name="Scazzocchio C."/>
            <person name="Seiboth B."/>
            <person name="vanKuyk P.A."/>
            <person name="Wortman J."/>
            <person name="Dyer P.S."/>
            <person name="Grigoriev I.V."/>
        </authorList>
    </citation>
    <scope>NUCLEOTIDE SEQUENCE [LARGE SCALE GENOMIC DNA]</scope>
    <source>
        <strain evidence="3">CBS 506.65</strain>
    </source>
</reference>
<dbReference type="AlphaFoldDB" id="A0A1L9SUE7"/>
<dbReference type="RefSeq" id="XP_022585342.1">
    <property type="nucleotide sequence ID" value="XM_022728093.1"/>
</dbReference>
<keyword evidence="1" id="KW-1133">Transmembrane helix</keyword>
<proteinExistence type="predicted"/>
<dbReference type="GeneID" id="34614557"/>
<feature type="transmembrane region" description="Helical" evidence="1">
    <location>
        <begin position="45"/>
        <end position="65"/>
    </location>
</feature>
<name>A0A1L9SUE7_9EURO</name>
<evidence type="ECO:0000313" key="3">
    <source>
        <dbReference type="Proteomes" id="UP000184188"/>
    </source>
</evidence>
<protein>
    <submittedName>
        <fullName evidence="2">Uncharacterized protein</fullName>
    </submittedName>
</protein>
<keyword evidence="1" id="KW-0472">Membrane</keyword>
<accession>A0A1L9SUE7</accession>
<dbReference type="VEuPathDB" id="FungiDB:ASPZODRAFT_273914"/>
<evidence type="ECO:0000313" key="2">
    <source>
        <dbReference type="EMBL" id="OJJ50832.1"/>
    </source>
</evidence>